<accession>A0AAV7MLD2</accession>
<organism evidence="2 3">
    <name type="scientific">Pleurodeles waltl</name>
    <name type="common">Iberian ribbed newt</name>
    <dbReference type="NCBI Taxonomy" id="8319"/>
    <lineage>
        <taxon>Eukaryota</taxon>
        <taxon>Metazoa</taxon>
        <taxon>Chordata</taxon>
        <taxon>Craniata</taxon>
        <taxon>Vertebrata</taxon>
        <taxon>Euteleostomi</taxon>
        <taxon>Amphibia</taxon>
        <taxon>Batrachia</taxon>
        <taxon>Caudata</taxon>
        <taxon>Salamandroidea</taxon>
        <taxon>Salamandridae</taxon>
        <taxon>Pleurodelinae</taxon>
        <taxon>Pleurodeles</taxon>
    </lineage>
</organism>
<evidence type="ECO:0000313" key="3">
    <source>
        <dbReference type="Proteomes" id="UP001066276"/>
    </source>
</evidence>
<evidence type="ECO:0000256" key="1">
    <source>
        <dbReference type="SAM" id="SignalP"/>
    </source>
</evidence>
<dbReference type="EMBL" id="JANPWB010000013">
    <property type="protein sequence ID" value="KAJ1104152.1"/>
    <property type="molecule type" value="Genomic_DNA"/>
</dbReference>
<keyword evidence="3" id="KW-1185">Reference proteome</keyword>
<proteinExistence type="predicted"/>
<feature type="chain" id="PRO_5043328121" description="Secreted protein" evidence="1">
    <location>
        <begin position="27"/>
        <end position="133"/>
    </location>
</feature>
<evidence type="ECO:0000313" key="2">
    <source>
        <dbReference type="EMBL" id="KAJ1104152.1"/>
    </source>
</evidence>
<gene>
    <name evidence="2" type="ORF">NDU88_001567</name>
</gene>
<keyword evidence="1" id="KW-0732">Signal</keyword>
<protein>
    <recommendedName>
        <fullName evidence="4">Secreted protein</fullName>
    </recommendedName>
</protein>
<name>A0AAV7MLD2_PLEWA</name>
<feature type="signal peptide" evidence="1">
    <location>
        <begin position="1"/>
        <end position="26"/>
    </location>
</feature>
<dbReference type="AlphaFoldDB" id="A0AAV7MLD2"/>
<sequence length="133" mass="15194">MDGSAVTVRCLFFLLLDFVHMRRGLGSVIGRAVSTPDPHQAGVVSTAAWAFGGPCGGHLGWTADLPCPAGNTSYYSFVEVRWGDMSRLRRHRGTRWSNILHLRRSHIDRLVWEGRERYWKHQPQRRSPHRLSC</sequence>
<reference evidence="2" key="1">
    <citation type="journal article" date="2022" name="bioRxiv">
        <title>Sequencing and chromosome-scale assembly of the giantPleurodeles waltlgenome.</title>
        <authorList>
            <person name="Brown T."/>
            <person name="Elewa A."/>
            <person name="Iarovenko S."/>
            <person name="Subramanian E."/>
            <person name="Araus A.J."/>
            <person name="Petzold A."/>
            <person name="Susuki M."/>
            <person name="Suzuki K.-i.T."/>
            <person name="Hayashi T."/>
            <person name="Toyoda A."/>
            <person name="Oliveira C."/>
            <person name="Osipova E."/>
            <person name="Leigh N.D."/>
            <person name="Simon A."/>
            <person name="Yun M.H."/>
        </authorList>
    </citation>
    <scope>NUCLEOTIDE SEQUENCE</scope>
    <source>
        <strain evidence="2">20211129_DDA</strain>
        <tissue evidence="2">Liver</tissue>
    </source>
</reference>
<evidence type="ECO:0008006" key="4">
    <source>
        <dbReference type="Google" id="ProtNLM"/>
    </source>
</evidence>
<dbReference type="Proteomes" id="UP001066276">
    <property type="component" value="Chromosome 9"/>
</dbReference>
<comment type="caution">
    <text evidence="2">The sequence shown here is derived from an EMBL/GenBank/DDBJ whole genome shotgun (WGS) entry which is preliminary data.</text>
</comment>